<organism evidence="1 2">
    <name type="scientific">Anoxybacillus pushchinoensis</name>
    <dbReference type="NCBI Taxonomy" id="150248"/>
    <lineage>
        <taxon>Bacteria</taxon>
        <taxon>Bacillati</taxon>
        <taxon>Bacillota</taxon>
        <taxon>Bacilli</taxon>
        <taxon>Bacillales</taxon>
        <taxon>Anoxybacillaceae</taxon>
        <taxon>Anoxybacillus</taxon>
    </lineage>
</organism>
<sequence>MKAVIDYKELESFLAYLEDKTEDVYEREVHQAIERFLKEQVTRISGDIIK</sequence>
<dbReference type="AlphaFoldDB" id="A0A1I0SX57"/>
<name>A0A1I0SX57_9BACL</name>
<keyword evidence="2" id="KW-1185">Reference proteome</keyword>
<dbReference type="Proteomes" id="UP000198979">
    <property type="component" value="Unassembled WGS sequence"/>
</dbReference>
<dbReference type="RefSeq" id="WP_167357368.1">
    <property type="nucleotide sequence ID" value="NZ_FOJQ01000009.1"/>
</dbReference>
<evidence type="ECO:0000313" key="2">
    <source>
        <dbReference type="Proteomes" id="UP000198979"/>
    </source>
</evidence>
<reference evidence="2" key="1">
    <citation type="submission" date="2016-10" db="EMBL/GenBank/DDBJ databases">
        <authorList>
            <person name="Varghese N."/>
            <person name="Submissions S."/>
        </authorList>
    </citation>
    <scope>NUCLEOTIDE SEQUENCE [LARGE SCALE GENOMIC DNA]</scope>
    <source>
        <strain evidence="2">K1</strain>
    </source>
</reference>
<dbReference type="EMBL" id="FOJQ01000009">
    <property type="protein sequence ID" value="SFA44125.1"/>
    <property type="molecule type" value="Genomic_DNA"/>
</dbReference>
<accession>A0A1I0SX57</accession>
<proteinExistence type="predicted"/>
<protein>
    <submittedName>
        <fullName evidence="1">Uncharacterized protein</fullName>
    </submittedName>
</protein>
<dbReference type="STRING" id="150248.SAMN05216169_100911"/>
<gene>
    <name evidence="1" type="ORF">SAMN05216169_100911</name>
</gene>
<evidence type="ECO:0000313" key="1">
    <source>
        <dbReference type="EMBL" id="SFA44125.1"/>
    </source>
</evidence>